<evidence type="ECO:0000313" key="2">
    <source>
        <dbReference type="Proteomes" id="UP000269945"/>
    </source>
</evidence>
<dbReference type="AlphaFoldDB" id="A0A9X9MA10"/>
<sequence length="90" mass="10500">MREMAPSICKSRWFAMLKLREPGERQVLAATMLTNEYIQRLAFLRVRVLASWGPCATRIDRGRKYGRLRMLTHLVSLSRTRTCFLSPQCP</sequence>
<feature type="non-terminal residue" evidence="1">
    <location>
        <position position="90"/>
    </location>
</feature>
<name>A0A9X9MA10_GULGU</name>
<comment type="caution">
    <text evidence="1">The sequence shown here is derived from an EMBL/GenBank/DDBJ whole genome shotgun (WGS) entry which is preliminary data.</text>
</comment>
<proteinExistence type="predicted"/>
<reference evidence="1 2" key="1">
    <citation type="submission" date="2018-10" db="EMBL/GenBank/DDBJ databases">
        <authorList>
            <person name="Ekblom R."/>
            <person name="Jareborg N."/>
        </authorList>
    </citation>
    <scope>NUCLEOTIDE SEQUENCE [LARGE SCALE GENOMIC DNA]</scope>
    <source>
        <tissue evidence="1">Muscle</tissue>
    </source>
</reference>
<dbReference type="EMBL" id="CYRY02045111">
    <property type="protein sequence ID" value="VCX40406.1"/>
    <property type="molecule type" value="Genomic_DNA"/>
</dbReference>
<keyword evidence="2" id="KW-1185">Reference proteome</keyword>
<evidence type="ECO:0000313" key="1">
    <source>
        <dbReference type="EMBL" id="VCX40406.1"/>
    </source>
</evidence>
<accession>A0A9X9MA10</accession>
<protein>
    <submittedName>
        <fullName evidence="1">Uncharacterized protein</fullName>
    </submittedName>
</protein>
<dbReference type="Proteomes" id="UP000269945">
    <property type="component" value="Unassembled WGS sequence"/>
</dbReference>
<gene>
    <name evidence="1" type="ORF">BN2614_LOCUS2</name>
</gene>
<organism evidence="1 2">
    <name type="scientific">Gulo gulo</name>
    <name type="common">Wolverine</name>
    <name type="synonym">Gluton</name>
    <dbReference type="NCBI Taxonomy" id="48420"/>
    <lineage>
        <taxon>Eukaryota</taxon>
        <taxon>Metazoa</taxon>
        <taxon>Chordata</taxon>
        <taxon>Craniata</taxon>
        <taxon>Vertebrata</taxon>
        <taxon>Euteleostomi</taxon>
        <taxon>Mammalia</taxon>
        <taxon>Eutheria</taxon>
        <taxon>Laurasiatheria</taxon>
        <taxon>Carnivora</taxon>
        <taxon>Caniformia</taxon>
        <taxon>Musteloidea</taxon>
        <taxon>Mustelidae</taxon>
        <taxon>Guloninae</taxon>
        <taxon>Gulo</taxon>
    </lineage>
</organism>